<dbReference type="Pfam" id="PF00326">
    <property type="entry name" value="Peptidase_S9"/>
    <property type="match status" value="1"/>
</dbReference>
<dbReference type="PANTHER" id="PTHR42881">
    <property type="entry name" value="PROLYL ENDOPEPTIDASE"/>
    <property type="match status" value="1"/>
</dbReference>
<evidence type="ECO:0000259" key="7">
    <source>
        <dbReference type="Pfam" id="PF00326"/>
    </source>
</evidence>
<evidence type="ECO:0000313" key="10">
    <source>
        <dbReference type="Proteomes" id="UP000672097"/>
    </source>
</evidence>
<dbReference type="EC" id="3.4.21.26" evidence="2"/>
<evidence type="ECO:0000256" key="2">
    <source>
        <dbReference type="ARBA" id="ARBA00011897"/>
    </source>
</evidence>
<keyword evidence="5" id="KW-0720">Serine protease</keyword>
<dbReference type="EMBL" id="JAGQDG010000005">
    <property type="protein sequence ID" value="MBQ0936381.1"/>
    <property type="molecule type" value="Genomic_DNA"/>
</dbReference>
<dbReference type="InterPro" id="IPR023302">
    <property type="entry name" value="Pept_S9A_N"/>
</dbReference>
<dbReference type="Gene3D" id="2.130.10.120">
    <property type="entry name" value="Prolyl oligopeptidase, N-terminal domain"/>
    <property type="match status" value="1"/>
</dbReference>
<feature type="signal peptide" evidence="6">
    <location>
        <begin position="1"/>
        <end position="25"/>
    </location>
</feature>
<feature type="domain" description="Peptidase S9 prolyl oligopeptidase catalytic" evidence="7">
    <location>
        <begin position="515"/>
        <end position="729"/>
    </location>
</feature>
<dbReference type="InterPro" id="IPR001375">
    <property type="entry name" value="Peptidase_S9_cat"/>
</dbReference>
<evidence type="ECO:0000259" key="8">
    <source>
        <dbReference type="Pfam" id="PF02897"/>
    </source>
</evidence>
<dbReference type="SUPFAM" id="SSF50993">
    <property type="entry name" value="Peptidase/esterase 'gauge' domain"/>
    <property type="match status" value="1"/>
</dbReference>
<dbReference type="PANTHER" id="PTHR42881:SF2">
    <property type="entry name" value="PROLYL ENDOPEPTIDASE"/>
    <property type="match status" value="1"/>
</dbReference>
<dbReference type="InterPro" id="IPR051167">
    <property type="entry name" value="Prolyl_oligopep/macrocyclase"/>
</dbReference>
<reference evidence="9 10" key="1">
    <citation type="submission" date="2021-04" db="EMBL/GenBank/DDBJ databases">
        <title>The genome sequence of type strain Ideonella paludis KCTC 32238.</title>
        <authorList>
            <person name="Liu Y."/>
        </authorList>
    </citation>
    <scope>NUCLEOTIDE SEQUENCE [LARGE SCALE GENOMIC DNA]</scope>
    <source>
        <strain evidence="9 10">KCTC 32238</strain>
    </source>
</reference>
<keyword evidence="4" id="KW-0378">Hydrolase</keyword>
<evidence type="ECO:0000256" key="4">
    <source>
        <dbReference type="ARBA" id="ARBA00022801"/>
    </source>
</evidence>
<dbReference type="InterPro" id="IPR029058">
    <property type="entry name" value="AB_hydrolase_fold"/>
</dbReference>
<accession>A0ABS5DZY4</accession>
<dbReference type="Gene3D" id="3.40.50.1820">
    <property type="entry name" value="alpha/beta hydrolase"/>
    <property type="match status" value="1"/>
</dbReference>
<feature type="chain" id="PRO_5045444037" description="prolyl oligopeptidase" evidence="6">
    <location>
        <begin position="26"/>
        <end position="733"/>
    </location>
</feature>
<dbReference type="Proteomes" id="UP000672097">
    <property type="component" value="Unassembled WGS sequence"/>
</dbReference>
<feature type="domain" description="Peptidase S9A N-terminal" evidence="8">
    <location>
        <begin position="36"/>
        <end position="405"/>
    </location>
</feature>
<dbReference type="Pfam" id="PF02897">
    <property type="entry name" value="Peptidase_S9_N"/>
    <property type="match status" value="1"/>
</dbReference>
<sequence>MDGVRAGVCKALVWGVCAWAWAVQASPSAPLQWGPVVEKHFGVAVPDPYRGLEQVRNPRVKAWLAQQSQAAQASLAALPGQAEVLRQMVEQDADLPARVTDVRRFPNGQRVFLRRQTGEEQFKLVVQPAGEAPAKVLVDPEALSRKRGPVYALNYFQTSLDGRWLAYALSRDGSEDATLRVMDTASGKVVGPAIDRAEVGAVSFTPDGQHLAVLRLQAPGPQARAQDRYLHSAVWLMQPGAPLQQARKIFGPGVAGVRVKPEDVPEVEFSHDGRWAMATVYTGTQQDVGLWLAPAASVLEGRPQWRKLADAADRVVGSAYGHGWLYLRSRQQAPNYQILAVDLRSEHAKPALADAQVVVPHSERVVMGMTVAEDGLYVESRDGNVKRLSKRAHRADAAVQEVALPIDGAFALSSDACLASVGHPQVPGLVLDLQGWLHLRQLYEVRADGAVRNTGWQPTSPLATLPDAQATEVLVPSHDGALVPMSIVHRKGLVLDGSHPTVLWAYGAYGHTEEPHFSAFAASWVKAGGVYAVANVRGGGAKGDAWYEAGRKATKANTWLDTIACARFLQQQGWTSPAKLGLWGVSAGGIAAGRAMTEQPELFGAVVFSSAALDMVSAEREPYGPTNVPEFGTVRREADFKALLAMSTYHHIRDGAAYPAVLITHGMSDPRVALWNSTKTAARLQAASRSGQPVWLWVDDQLGHSLGHTRAQELRGLALVQGFFRAQLGLVPR</sequence>
<evidence type="ECO:0000256" key="1">
    <source>
        <dbReference type="ARBA" id="ARBA00001070"/>
    </source>
</evidence>
<comment type="catalytic activity">
    <reaction evidence="1">
        <text>Hydrolysis of Pro-|-Xaa &gt;&gt; Ala-|-Xaa in oligopeptides.</text>
        <dbReference type="EC" id="3.4.21.26"/>
    </reaction>
</comment>
<dbReference type="InterPro" id="IPR002470">
    <property type="entry name" value="Peptidase_S9A"/>
</dbReference>
<keyword evidence="10" id="KW-1185">Reference proteome</keyword>
<evidence type="ECO:0000256" key="3">
    <source>
        <dbReference type="ARBA" id="ARBA00022670"/>
    </source>
</evidence>
<keyword evidence="3" id="KW-0645">Protease</keyword>
<name>A0ABS5DZY4_9BURK</name>
<organism evidence="9 10">
    <name type="scientific">Ideonella paludis</name>
    <dbReference type="NCBI Taxonomy" id="1233411"/>
    <lineage>
        <taxon>Bacteria</taxon>
        <taxon>Pseudomonadati</taxon>
        <taxon>Pseudomonadota</taxon>
        <taxon>Betaproteobacteria</taxon>
        <taxon>Burkholderiales</taxon>
        <taxon>Sphaerotilaceae</taxon>
        <taxon>Ideonella</taxon>
    </lineage>
</organism>
<dbReference type="RefSeq" id="WP_210809734.1">
    <property type="nucleotide sequence ID" value="NZ_JAGQDG010000005.1"/>
</dbReference>
<gene>
    <name evidence="9" type="ORF">KAK11_13655</name>
</gene>
<comment type="caution">
    <text evidence="9">The sequence shown here is derived from an EMBL/GenBank/DDBJ whole genome shotgun (WGS) entry which is preliminary data.</text>
</comment>
<dbReference type="SUPFAM" id="SSF53474">
    <property type="entry name" value="alpha/beta-Hydrolases"/>
    <property type="match status" value="1"/>
</dbReference>
<keyword evidence="6" id="KW-0732">Signal</keyword>
<evidence type="ECO:0000256" key="5">
    <source>
        <dbReference type="ARBA" id="ARBA00022825"/>
    </source>
</evidence>
<evidence type="ECO:0000256" key="6">
    <source>
        <dbReference type="SAM" id="SignalP"/>
    </source>
</evidence>
<protein>
    <recommendedName>
        <fullName evidence="2">prolyl oligopeptidase</fullName>
        <ecNumber evidence="2">3.4.21.26</ecNumber>
    </recommendedName>
</protein>
<evidence type="ECO:0000313" key="9">
    <source>
        <dbReference type="EMBL" id="MBQ0936381.1"/>
    </source>
</evidence>
<dbReference type="PRINTS" id="PR00862">
    <property type="entry name" value="PROLIGOPTASE"/>
</dbReference>
<proteinExistence type="predicted"/>